<comment type="caution">
    <text evidence="3">The sequence shown here is derived from an EMBL/GenBank/DDBJ whole genome shotgun (WGS) entry which is preliminary data.</text>
</comment>
<accession>A0AAE0YV62</accession>
<sequence length="751" mass="83246">MAEKTAQIIQVRSRESFVHRFHGDGGPREIEIFEEEIRHAWADDLSITASQKVAVIRRYLGSAVKDELACYPAELIADPEKLLATLRRAYGESKSVSRLTLELHQCRQGRNEGLRMYSQRIRRKFLTLKSRQRDSGQKEANDTDLRDIFIDGILDEGLKLHLRQRRLEQPSCSFFDVREIALKLCEDSGESVEINSISCPIEEKGNNAVTRHQRGATLDLEDRLKRLEENKNEMKTDIDDIRKKIEEINLGNQEMLQKILEKLEKPSQVEPNRSERLINTANRNGTCFLCGKRGILLGSAGNASMQRVDRRATELSMLLGANLSVLKVEVLCRKLFGKCPIVRLQAFIGSTPVQALLDTGSQVSIVSEQFCKTRLGSATPQISKSKSVCLTAANGTNLLHSGCFTTNLKVLGTTIKNSIIFVTKDLDRTNCILGMNVLKHLPMFADCVKVTAKRKRKKRTVKGDETSKKSLRTKAESRIVENNKRGDQSRRLYIGDKVLLLQHPPGRIRSSLGTKTTCFAVASAPEIGGTYVVKDDVAADVVVDPAAGERDDFTAEEDGDPAVGVDDNRPADVDVDPAVGRVTDRAADVGVNPAVLVGADGAAHVGVGRTMDEAARADVAADGDVEPTTRKPTPGECGDGDRLGEMTYIVQMPAPSVESFHASQPEMTSCDESIGDSHRRSRIHVRLGSPVLASPQLPDKVRREQSRIPVRQSPMETVQPRQVDASRDRMSSTQRTRMELRRSSRLAQRKN</sequence>
<evidence type="ECO:0008006" key="5">
    <source>
        <dbReference type="Google" id="ProtNLM"/>
    </source>
</evidence>
<evidence type="ECO:0000313" key="3">
    <source>
        <dbReference type="EMBL" id="KAK3757341.1"/>
    </source>
</evidence>
<dbReference type="InterPro" id="IPR001969">
    <property type="entry name" value="Aspartic_peptidase_AS"/>
</dbReference>
<organism evidence="3 4">
    <name type="scientific">Elysia crispata</name>
    <name type="common">lettuce slug</name>
    <dbReference type="NCBI Taxonomy" id="231223"/>
    <lineage>
        <taxon>Eukaryota</taxon>
        <taxon>Metazoa</taxon>
        <taxon>Spiralia</taxon>
        <taxon>Lophotrochozoa</taxon>
        <taxon>Mollusca</taxon>
        <taxon>Gastropoda</taxon>
        <taxon>Heterobranchia</taxon>
        <taxon>Euthyneura</taxon>
        <taxon>Panpulmonata</taxon>
        <taxon>Sacoglossa</taxon>
        <taxon>Placobranchoidea</taxon>
        <taxon>Plakobranchidae</taxon>
        <taxon>Elysia</taxon>
    </lineage>
</organism>
<feature type="region of interest" description="Disordered" evidence="2">
    <location>
        <begin position="550"/>
        <end position="575"/>
    </location>
</feature>
<feature type="region of interest" description="Disordered" evidence="2">
    <location>
        <begin position="620"/>
        <end position="641"/>
    </location>
</feature>
<feature type="coiled-coil region" evidence="1">
    <location>
        <begin position="217"/>
        <end position="258"/>
    </location>
</feature>
<dbReference type="Gene3D" id="2.40.70.10">
    <property type="entry name" value="Acid Proteases"/>
    <property type="match status" value="1"/>
</dbReference>
<evidence type="ECO:0000256" key="2">
    <source>
        <dbReference type="SAM" id="MobiDB-lite"/>
    </source>
</evidence>
<keyword evidence="4" id="KW-1185">Reference proteome</keyword>
<proteinExistence type="predicted"/>
<protein>
    <recommendedName>
        <fullName evidence="5">Peptidase A2 domain-containing protein</fullName>
    </recommendedName>
</protein>
<dbReference type="AlphaFoldDB" id="A0AAE0YV62"/>
<feature type="region of interest" description="Disordered" evidence="2">
    <location>
        <begin position="690"/>
        <end position="751"/>
    </location>
</feature>
<evidence type="ECO:0000256" key="1">
    <source>
        <dbReference type="SAM" id="Coils"/>
    </source>
</evidence>
<dbReference type="Pfam" id="PF13975">
    <property type="entry name" value="gag-asp_proteas"/>
    <property type="match status" value="1"/>
</dbReference>
<evidence type="ECO:0000313" key="4">
    <source>
        <dbReference type="Proteomes" id="UP001283361"/>
    </source>
</evidence>
<dbReference type="CDD" id="cd00303">
    <property type="entry name" value="retropepsin_like"/>
    <property type="match status" value="1"/>
</dbReference>
<reference evidence="3" key="1">
    <citation type="journal article" date="2023" name="G3 (Bethesda)">
        <title>A reference genome for the long-term kleptoplast-retaining sea slug Elysia crispata morphotype clarki.</title>
        <authorList>
            <person name="Eastman K.E."/>
            <person name="Pendleton A.L."/>
            <person name="Shaikh M.A."/>
            <person name="Suttiyut T."/>
            <person name="Ogas R."/>
            <person name="Tomko P."/>
            <person name="Gavelis G."/>
            <person name="Widhalm J.R."/>
            <person name="Wisecaver J.H."/>
        </authorList>
    </citation>
    <scope>NUCLEOTIDE SEQUENCE</scope>
    <source>
        <strain evidence="3">ECLA1</strain>
    </source>
</reference>
<dbReference type="GO" id="GO:0006508">
    <property type="term" value="P:proteolysis"/>
    <property type="evidence" value="ECO:0007669"/>
    <property type="project" value="InterPro"/>
</dbReference>
<name>A0AAE0YV62_9GAST</name>
<dbReference type="GO" id="GO:0004190">
    <property type="term" value="F:aspartic-type endopeptidase activity"/>
    <property type="evidence" value="ECO:0007669"/>
    <property type="project" value="InterPro"/>
</dbReference>
<dbReference type="SUPFAM" id="SSF50630">
    <property type="entry name" value="Acid proteases"/>
    <property type="match status" value="1"/>
</dbReference>
<gene>
    <name evidence="3" type="ORF">RRG08_008999</name>
</gene>
<dbReference type="InterPro" id="IPR021109">
    <property type="entry name" value="Peptidase_aspartic_dom_sf"/>
</dbReference>
<keyword evidence="1" id="KW-0175">Coiled coil</keyword>
<feature type="compositionally biased region" description="Basic and acidic residues" evidence="2">
    <location>
        <begin position="724"/>
        <end position="742"/>
    </location>
</feature>
<dbReference type="EMBL" id="JAWDGP010005385">
    <property type="protein sequence ID" value="KAK3757341.1"/>
    <property type="molecule type" value="Genomic_DNA"/>
</dbReference>
<dbReference type="Proteomes" id="UP001283361">
    <property type="component" value="Unassembled WGS sequence"/>
</dbReference>
<dbReference type="PROSITE" id="PS00141">
    <property type="entry name" value="ASP_PROTEASE"/>
    <property type="match status" value="1"/>
</dbReference>